<dbReference type="EMBL" id="FNTD01000004">
    <property type="protein sequence ID" value="SEE16670.1"/>
    <property type="molecule type" value="Genomic_DNA"/>
</dbReference>
<evidence type="ECO:0000313" key="10">
    <source>
        <dbReference type="EMBL" id="SEE16670.1"/>
    </source>
</evidence>
<dbReference type="InterPro" id="IPR011071">
    <property type="entry name" value="Lyase_8-like_C"/>
</dbReference>
<dbReference type="CDD" id="cd01083">
    <property type="entry name" value="GAG_Lyase"/>
    <property type="match status" value="1"/>
</dbReference>
<dbReference type="Gene3D" id="2.60.220.10">
    <property type="entry name" value="Polysaccharide lyase family 8-like, C-terminal"/>
    <property type="match status" value="1"/>
</dbReference>
<dbReference type="STRING" id="67331.SAMN04490357_7142"/>
<evidence type="ECO:0000256" key="4">
    <source>
        <dbReference type="PIRSR" id="PIRSR638970-1"/>
    </source>
</evidence>
<dbReference type="SUPFAM" id="SSF48230">
    <property type="entry name" value="Chondroitin AC/alginate lyase"/>
    <property type="match status" value="1"/>
</dbReference>
<feature type="signal peptide" evidence="6">
    <location>
        <begin position="1"/>
        <end position="37"/>
    </location>
</feature>
<protein>
    <submittedName>
        <fullName evidence="10">Hyaluronate lyase</fullName>
    </submittedName>
</protein>
<feature type="compositionally biased region" description="Basic and acidic residues" evidence="5">
    <location>
        <begin position="801"/>
        <end position="810"/>
    </location>
</feature>
<dbReference type="PANTHER" id="PTHR38481">
    <property type="entry name" value="HYALURONATE LYASE"/>
    <property type="match status" value="1"/>
</dbReference>
<feature type="domain" description="Polysaccharide lyase 8 N-terminal alpha-helical" evidence="9">
    <location>
        <begin position="49"/>
        <end position="383"/>
    </location>
</feature>
<dbReference type="SUPFAM" id="SSF49863">
    <property type="entry name" value="Hyaluronate lyase-like, C-terminal domain"/>
    <property type="match status" value="1"/>
</dbReference>
<dbReference type="PANTHER" id="PTHR38481:SF1">
    <property type="entry name" value="HYALURONATE LYASE"/>
    <property type="match status" value="1"/>
</dbReference>
<dbReference type="Pfam" id="PF08124">
    <property type="entry name" value="Lyase_8_N"/>
    <property type="match status" value="1"/>
</dbReference>
<feature type="compositionally biased region" description="Low complexity" evidence="5">
    <location>
        <begin position="832"/>
        <end position="843"/>
    </location>
</feature>
<dbReference type="Gene3D" id="1.50.10.100">
    <property type="entry name" value="Chondroitin AC/alginate lyase"/>
    <property type="match status" value="1"/>
</dbReference>
<dbReference type="Pfam" id="PF02278">
    <property type="entry name" value="Lyase_8"/>
    <property type="match status" value="1"/>
</dbReference>
<dbReference type="Gene3D" id="2.70.98.10">
    <property type="match status" value="1"/>
</dbReference>
<feature type="domain" description="Polysaccharide lyase family 8 central" evidence="7">
    <location>
        <begin position="426"/>
        <end position="685"/>
    </location>
</feature>
<gene>
    <name evidence="10" type="ORF">SAMN04490357_7142</name>
</gene>
<sequence>MLESAVMTTPWSRRAFLAACSGSAVALGLSAAPPAFAAPDEFAALRTRWRTLILGEGFDPGAEPFASRLADLGRTARRYLAAMAPATGSLWPDLPYADPDPDTDQESFTYSGNMSASHTRLSTLAQAYAQPGTGLTGDTALRDAVVTGLDHLHDDVYNAHQPPYGNWWSWQIGAPQALLDTCVLMYDALSAEQIAGCTAAVDHFVPDSAVADYTGTSTGANRVDLCRVLALRGVVGGDAAKVALARDALSPVFPYVTSGDGLHADGSFIQHTWVPYTGSYGAVFLGGLGMLFALLAGSGWEVTDENRQIVFDSVEKAWAPFLHNGLVMDGVAGRAISRGLSAADPQAIQQDDHLRGHPVLASVLLLGQGASAAENARWRGLVKGWMRRDTYSPPLADPVLSLPNLARLSDVDTDPAVSAVPEPTGHRLFPAMARATHRRPGWAASLSMAGKRIAYYECGNGENLRGWHTGAGMLYWWGDTFAGGQYSDAFWPTVDPYRLPGTTVSRRVLADGAGGDWGAARPDVNWVGGATDGERAAVGQHLKGLQSTLVAKKSWFFLDDTVVCLGAGITCTDGTVVETTVENRNLGAAGDAPFTVDGRVEPVAHPWSQTLTGTGWAHIGGHGGYVFPGGATVRALRDARDGSWSSINTGGSPTVLSRTYLTMYVDHGTDPVNASYAYLLMPGASAARTRARAAERDWLTVLANTDDQQGVFVRPLGFTGVNFWFGGTVGTLTASDPCSVMISENGRHGRDRGERSDADEHGSDPDLAAAGRRGDLRAGHGRLGHHRPLPHARLRRPQGHGRGEPADHRQAGVTAPRTNRLRDAVTAPTKASLSPSGSASSDR</sequence>
<reference evidence="10 11" key="1">
    <citation type="submission" date="2016-10" db="EMBL/GenBank/DDBJ databases">
        <authorList>
            <person name="de Groot N.N."/>
        </authorList>
    </citation>
    <scope>NUCLEOTIDE SEQUENCE [LARGE SCALE GENOMIC DNA]</scope>
    <source>
        <strain evidence="10 11">DSM 40306</strain>
    </source>
</reference>
<dbReference type="InterPro" id="IPR038970">
    <property type="entry name" value="Lyase_8"/>
</dbReference>
<dbReference type="SUPFAM" id="SSF74650">
    <property type="entry name" value="Galactose mutarotase-like"/>
    <property type="match status" value="1"/>
</dbReference>
<dbReference type="InterPro" id="IPR006311">
    <property type="entry name" value="TAT_signal"/>
</dbReference>
<feature type="compositionally biased region" description="Basic residues" evidence="5">
    <location>
        <begin position="779"/>
        <end position="799"/>
    </location>
</feature>
<dbReference type="Pfam" id="PF02884">
    <property type="entry name" value="Lyase_8_C"/>
    <property type="match status" value="1"/>
</dbReference>
<evidence type="ECO:0000259" key="9">
    <source>
        <dbReference type="Pfam" id="PF08124"/>
    </source>
</evidence>
<evidence type="ECO:0000256" key="3">
    <source>
        <dbReference type="ARBA" id="ARBA00023239"/>
    </source>
</evidence>
<feature type="active site" evidence="4">
    <location>
        <position position="280"/>
    </location>
</feature>
<dbReference type="GO" id="GO:0005576">
    <property type="term" value="C:extracellular region"/>
    <property type="evidence" value="ECO:0007669"/>
    <property type="project" value="InterPro"/>
</dbReference>
<organism evidence="10 11">
    <name type="scientific">Streptomyces misionensis</name>
    <dbReference type="NCBI Taxonomy" id="67331"/>
    <lineage>
        <taxon>Bacteria</taxon>
        <taxon>Bacillati</taxon>
        <taxon>Actinomycetota</taxon>
        <taxon>Actinomycetes</taxon>
        <taxon>Kitasatosporales</taxon>
        <taxon>Streptomycetaceae</taxon>
        <taxon>Streptomyces</taxon>
    </lineage>
</organism>
<feature type="domain" description="Polysaccharide lyase family 8 C-terminal" evidence="8">
    <location>
        <begin position="700"/>
        <end position="747"/>
    </location>
</feature>
<dbReference type="PROSITE" id="PS51318">
    <property type="entry name" value="TAT"/>
    <property type="match status" value="1"/>
</dbReference>
<dbReference type="GO" id="GO:0016837">
    <property type="term" value="F:carbon-oxygen lyase activity, acting on polysaccharides"/>
    <property type="evidence" value="ECO:0007669"/>
    <property type="project" value="UniProtKB-ARBA"/>
</dbReference>
<keyword evidence="3 10" id="KW-0456">Lyase</keyword>
<name>A0A1H5GM28_9ACTN</name>
<dbReference type="InterPro" id="IPR008929">
    <property type="entry name" value="Chondroitin_lyas"/>
</dbReference>
<feature type="chain" id="PRO_5010187228" evidence="6">
    <location>
        <begin position="38"/>
        <end position="843"/>
    </location>
</feature>
<dbReference type="InterPro" id="IPR003159">
    <property type="entry name" value="Lyase_8_central_dom"/>
</dbReference>
<evidence type="ECO:0000313" key="11">
    <source>
        <dbReference type="Proteomes" id="UP000182375"/>
    </source>
</evidence>
<feature type="active site" evidence="4">
    <location>
        <position position="271"/>
    </location>
</feature>
<dbReference type="AlphaFoldDB" id="A0A1H5GM28"/>
<evidence type="ECO:0000259" key="7">
    <source>
        <dbReference type="Pfam" id="PF02278"/>
    </source>
</evidence>
<comment type="similarity">
    <text evidence="1">Belongs to the polysaccharide lyase 8 family.</text>
</comment>
<evidence type="ECO:0000259" key="8">
    <source>
        <dbReference type="Pfam" id="PF02884"/>
    </source>
</evidence>
<feature type="region of interest" description="Disordered" evidence="5">
    <location>
        <begin position="743"/>
        <end position="843"/>
    </location>
</feature>
<dbReference type="InterPro" id="IPR011013">
    <property type="entry name" value="Gal_mutarotase_sf_dom"/>
</dbReference>
<dbReference type="InterPro" id="IPR012970">
    <property type="entry name" value="Lyase_8_alpha_N"/>
</dbReference>
<dbReference type="GO" id="GO:0005975">
    <property type="term" value="P:carbohydrate metabolic process"/>
    <property type="evidence" value="ECO:0007669"/>
    <property type="project" value="InterPro"/>
</dbReference>
<dbReference type="InterPro" id="IPR014718">
    <property type="entry name" value="GH-type_carb-bd"/>
</dbReference>
<accession>A0A1H5GM28</accession>
<dbReference type="GO" id="GO:0030246">
    <property type="term" value="F:carbohydrate binding"/>
    <property type="evidence" value="ECO:0007669"/>
    <property type="project" value="InterPro"/>
</dbReference>
<dbReference type="Proteomes" id="UP000182375">
    <property type="component" value="Unassembled WGS sequence"/>
</dbReference>
<proteinExistence type="inferred from homology"/>
<evidence type="ECO:0000256" key="2">
    <source>
        <dbReference type="ARBA" id="ARBA00022729"/>
    </source>
</evidence>
<feature type="active site" evidence="4">
    <location>
        <position position="334"/>
    </location>
</feature>
<feature type="compositionally biased region" description="Basic and acidic residues" evidence="5">
    <location>
        <begin position="745"/>
        <end position="764"/>
    </location>
</feature>
<evidence type="ECO:0000256" key="1">
    <source>
        <dbReference type="ARBA" id="ARBA00006699"/>
    </source>
</evidence>
<dbReference type="InterPro" id="IPR004103">
    <property type="entry name" value="Lyase_8_C"/>
</dbReference>
<evidence type="ECO:0000256" key="5">
    <source>
        <dbReference type="SAM" id="MobiDB-lite"/>
    </source>
</evidence>
<evidence type="ECO:0000256" key="6">
    <source>
        <dbReference type="SAM" id="SignalP"/>
    </source>
</evidence>
<keyword evidence="2 6" id="KW-0732">Signal</keyword>